<evidence type="ECO:0000313" key="2">
    <source>
        <dbReference type="Proteomes" id="UP000015241"/>
    </source>
</evidence>
<feature type="non-terminal residue" evidence="1">
    <location>
        <position position="1"/>
    </location>
</feature>
<gene>
    <name evidence="1" type="ORF">FOMPIDRAFT_1119361</name>
</gene>
<evidence type="ECO:0000313" key="1">
    <source>
        <dbReference type="EMBL" id="EPT01930.1"/>
    </source>
</evidence>
<protein>
    <submittedName>
        <fullName evidence="1">Uncharacterized protein</fullName>
    </submittedName>
</protein>
<dbReference type="EMBL" id="KE504138">
    <property type="protein sequence ID" value="EPT01930.1"/>
    <property type="molecule type" value="Genomic_DNA"/>
</dbReference>
<dbReference type="OrthoDB" id="2803878at2759"/>
<dbReference type="Proteomes" id="UP000015241">
    <property type="component" value="Unassembled WGS sequence"/>
</dbReference>
<reference evidence="1 2" key="1">
    <citation type="journal article" date="2012" name="Science">
        <title>The Paleozoic origin of enzymatic lignin decomposition reconstructed from 31 fungal genomes.</title>
        <authorList>
            <person name="Floudas D."/>
            <person name="Binder M."/>
            <person name="Riley R."/>
            <person name="Barry K."/>
            <person name="Blanchette R.A."/>
            <person name="Henrissat B."/>
            <person name="Martinez A.T."/>
            <person name="Otillar R."/>
            <person name="Spatafora J.W."/>
            <person name="Yadav J.S."/>
            <person name="Aerts A."/>
            <person name="Benoit I."/>
            <person name="Boyd A."/>
            <person name="Carlson A."/>
            <person name="Copeland A."/>
            <person name="Coutinho P.M."/>
            <person name="de Vries R.P."/>
            <person name="Ferreira P."/>
            <person name="Findley K."/>
            <person name="Foster B."/>
            <person name="Gaskell J."/>
            <person name="Glotzer D."/>
            <person name="Gorecki P."/>
            <person name="Heitman J."/>
            <person name="Hesse C."/>
            <person name="Hori C."/>
            <person name="Igarashi K."/>
            <person name="Jurgens J.A."/>
            <person name="Kallen N."/>
            <person name="Kersten P."/>
            <person name="Kohler A."/>
            <person name="Kuees U."/>
            <person name="Kumar T.K.A."/>
            <person name="Kuo A."/>
            <person name="LaButti K."/>
            <person name="Larrondo L.F."/>
            <person name="Lindquist E."/>
            <person name="Ling A."/>
            <person name="Lombard V."/>
            <person name="Lucas S."/>
            <person name="Lundell T."/>
            <person name="Martin R."/>
            <person name="McLaughlin D.J."/>
            <person name="Morgenstern I."/>
            <person name="Morin E."/>
            <person name="Murat C."/>
            <person name="Nagy L.G."/>
            <person name="Nolan M."/>
            <person name="Ohm R.A."/>
            <person name="Patyshakuliyeva A."/>
            <person name="Rokas A."/>
            <person name="Ruiz-Duenas F.J."/>
            <person name="Sabat G."/>
            <person name="Salamov A."/>
            <person name="Samejima M."/>
            <person name="Schmutz J."/>
            <person name="Slot J.C."/>
            <person name="St John F."/>
            <person name="Stenlid J."/>
            <person name="Sun H."/>
            <person name="Sun S."/>
            <person name="Syed K."/>
            <person name="Tsang A."/>
            <person name="Wiebenga A."/>
            <person name="Young D."/>
            <person name="Pisabarro A."/>
            <person name="Eastwood D.C."/>
            <person name="Martin F."/>
            <person name="Cullen D."/>
            <person name="Grigoriev I.V."/>
            <person name="Hibbett D.S."/>
        </authorList>
    </citation>
    <scope>NUCLEOTIDE SEQUENCE</scope>
    <source>
        <strain evidence="2">FP-58527</strain>
    </source>
</reference>
<dbReference type="InParanoid" id="S8FUL9"/>
<keyword evidence="2" id="KW-1185">Reference proteome</keyword>
<dbReference type="HOGENOM" id="CLU_1726629_0_0_1"/>
<accession>S8FUL9</accession>
<dbReference type="AlphaFoldDB" id="S8FUL9"/>
<sequence length="152" mass="17190">FYRNAFMQDPEFAHRFVGLTEDAGKTKLSQLSRDFAKWRNRAGQLVSARNRLLKLYNMFGPAVFLDPTWAVQGLVRGRSVLFVAVWDKLYAYNWEHQPKLPSVDRAQRALYLIMDTLGGMSINSSTAFLPTSPLSSRISLADVGSCHSHSVH</sequence>
<proteinExistence type="predicted"/>
<organism evidence="1 2">
    <name type="scientific">Fomitopsis schrenkii</name>
    <name type="common">Brown rot fungus</name>
    <dbReference type="NCBI Taxonomy" id="2126942"/>
    <lineage>
        <taxon>Eukaryota</taxon>
        <taxon>Fungi</taxon>
        <taxon>Dikarya</taxon>
        <taxon>Basidiomycota</taxon>
        <taxon>Agaricomycotina</taxon>
        <taxon>Agaricomycetes</taxon>
        <taxon>Polyporales</taxon>
        <taxon>Fomitopsis</taxon>
    </lineage>
</organism>
<name>S8FUL9_FOMSC</name>